<dbReference type="AlphaFoldDB" id="A0A8D8C5A3"/>
<organism evidence="1">
    <name type="scientific">Culex pipiens</name>
    <name type="common">House mosquito</name>
    <dbReference type="NCBI Taxonomy" id="7175"/>
    <lineage>
        <taxon>Eukaryota</taxon>
        <taxon>Metazoa</taxon>
        <taxon>Ecdysozoa</taxon>
        <taxon>Arthropoda</taxon>
        <taxon>Hexapoda</taxon>
        <taxon>Insecta</taxon>
        <taxon>Pterygota</taxon>
        <taxon>Neoptera</taxon>
        <taxon>Endopterygota</taxon>
        <taxon>Diptera</taxon>
        <taxon>Nematocera</taxon>
        <taxon>Culicoidea</taxon>
        <taxon>Culicidae</taxon>
        <taxon>Culicinae</taxon>
        <taxon>Culicini</taxon>
        <taxon>Culex</taxon>
        <taxon>Culex</taxon>
    </lineage>
</organism>
<accession>A0A8D8C5A3</accession>
<dbReference type="EMBL" id="HBUE01106558">
    <property type="protein sequence ID" value="CAG6487325.1"/>
    <property type="molecule type" value="Transcribed_RNA"/>
</dbReference>
<proteinExistence type="predicted"/>
<name>A0A8D8C5A3_CULPI</name>
<protein>
    <submittedName>
        <fullName evidence="1">(northern house mosquito) hypothetical protein</fullName>
    </submittedName>
</protein>
<evidence type="ECO:0000313" key="1">
    <source>
        <dbReference type="EMBL" id="CAG6487325.1"/>
    </source>
</evidence>
<reference evidence="1" key="1">
    <citation type="submission" date="2021-05" db="EMBL/GenBank/DDBJ databases">
        <authorList>
            <person name="Alioto T."/>
            <person name="Alioto T."/>
            <person name="Gomez Garrido J."/>
        </authorList>
    </citation>
    <scope>NUCLEOTIDE SEQUENCE</scope>
</reference>
<sequence>MFHFVFFFVFNPKTNARVNPTLQSSCKRGERRNARYPCPGLIPAVSGNTAKSLSHNTPSHTRGLRSEARVVHPHLATWASPGGGVEFPTDGLLATVVCL</sequence>